<dbReference type="InterPro" id="IPR033469">
    <property type="entry name" value="CYTH-like_dom_sf"/>
</dbReference>
<dbReference type="EMBL" id="DVOC01000058">
    <property type="protein sequence ID" value="HIU91035.1"/>
    <property type="molecule type" value="Genomic_DNA"/>
</dbReference>
<dbReference type="Proteomes" id="UP000886852">
    <property type="component" value="Unassembled WGS sequence"/>
</dbReference>
<reference evidence="2" key="1">
    <citation type="submission" date="2020-10" db="EMBL/GenBank/DDBJ databases">
        <authorList>
            <person name="Gilroy R."/>
        </authorList>
    </citation>
    <scope>NUCLEOTIDE SEQUENCE</scope>
    <source>
        <strain evidence="2">ChiHjej12B11-7776</strain>
    </source>
</reference>
<dbReference type="Pfam" id="PF01928">
    <property type="entry name" value="CYTH"/>
    <property type="match status" value="1"/>
</dbReference>
<dbReference type="SUPFAM" id="SSF55154">
    <property type="entry name" value="CYTH-like phosphatases"/>
    <property type="match status" value="1"/>
</dbReference>
<protein>
    <submittedName>
        <fullName evidence="2">CYTH domain-containing protein</fullName>
    </submittedName>
</protein>
<dbReference type="Gene3D" id="2.40.320.10">
    <property type="entry name" value="Hypothetical Protein Pfu-838710-001"/>
    <property type="match status" value="1"/>
</dbReference>
<evidence type="ECO:0000313" key="3">
    <source>
        <dbReference type="Proteomes" id="UP000886852"/>
    </source>
</evidence>
<dbReference type="PROSITE" id="PS51707">
    <property type="entry name" value="CYTH"/>
    <property type="match status" value="1"/>
</dbReference>
<reference evidence="2" key="2">
    <citation type="journal article" date="2021" name="PeerJ">
        <title>Extensive microbial diversity within the chicken gut microbiome revealed by metagenomics and culture.</title>
        <authorList>
            <person name="Gilroy R."/>
            <person name="Ravi A."/>
            <person name="Getino M."/>
            <person name="Pursley I."/>
            <person name="Horton D.L."/>
            <person name="Alikhan N.F."/>
            <person name="Baker D."/>
            <person name="Gharbi K."/>
            <person name="Hall N."/>
            <person name="Watson M."/>
            <person name="Adriaenssens E.M."/>
            <person name="Foster-Nyarko E."/>
            <person name="Jarju S."/>
            <person name="Secka A."/>
            <person name="Antonio M."/>
            <person name="Oren A."/>
            <person name="Chaudhuri R.R."/>
            <person name="La Ragione R."/>
            <person name="Hildebrand F."/>
            <person name="Pallen M.J."/>
        </authorList>
    </citation>
    <scope>NUCLEOTIDE SEQUENCE</scope>
    <source>
        <strain evidence="2">ChiHjej12B11-7776</strain>
    </source>
</reference>
<dbReference type="SMART" id="SM01118">
    <property type="entry name" value="CYTH"/>
    <property type="match status" value="1"/>
</dbReference>
<dbReference type="InterPro" id="IPR023577">
    <property type="entry name" value="CYTH_domain"/>
</dbReference>
<feature type="domain" description="CYTH" evidence="1">
    <location>
        <begin position="3"/>
        <end position="184"/>
    </location>
</feature>
<accession>A0A9D1MX64</accession>
<name>A0A9D1MX64_9BACT</name>
<organism evidence="2 3">
    <name type="scientific">Candidatus Fimimonas merdipullorum</name>
    <dbReference type="NCBI Taxonomy" id="2840822"/>
    <lineage>
        <taxon>Bacteria</taxon>
        <taxon>Pseudomonadati</taxon>
        <taxon>Myxococcota</taxon>
        <taxon>Myxococcia</taxon>
        <taxon>Myxococcales</taxon>
        <taxon>Cystobacterineae</taxon>
        <taxon>Myxococcaceae</taxon>
        <taxon>Myxococcaceae incertae sedis</taxon>
        <taxon>Candidatus Fimimonas</taxon>
    </lineage>
</organism>
<gene>
    <name evidence="2" type="ORF">IAC72_03400</name>
</gene>
<comment type="caution">
    <text evidence="2">The sequence shown here is derived from an EMBL/GenBank/DDBJ whole genome shotgun (WGS) entry which is preliminary data.</text>
</comment>
<evidence type="ECO:0000313" key="2">
    <source>
        <dbReference type="EMBL" id="HIU91035.1"/>
    </source>
</evidence>
<proteinExistence type="predicted"/>
<sequence length="185" mass="21453">MKNLEQELKLRLDERSYGLLSQITEQPSVLQINHYFQPLPQDVMVRIRERQGVYTLCFKRRLSDSEGIAVCEEKECELQRDYAETLLSRGITPQEINSMLGTDFIIPLTPAGEMKTYRTKFQAGQWTLELDKNVYLGKTDYELECESGDASALLQLKNWLSFNYMVQPVPSSPKSQRFFEALNEI</sequence>
<dbReference type="AlphaFoldDB" id="A0A9D1MX64"/>
<evidence type="ECO:0000259" key="1">
    <source>
        <dbReference type="PROSITE" id="PS51707"/>
    </source>
</evidence>